<comment type="caution">
    <text evidence="2">The sequence shown here is derived from an EMBL/GenBank/DDBJ whole genome shotgun (WGS) entry which is preliminary data.</text>
</comment>
<feature type="region of interest" description="Disordered" evidence="1">
    <location>
        <begin position="153"/>
        <end position="243"/>
    </location>
</feature>
<proteinExistence type="predicted"/>
<evidence type="ECO:0000313" key="2">
    <source>
        <dbReference type="EMBL" id="ETO17557.1"/>
    </source>
</evidence>
<dbReference type="Proteomes" id="UP000023152">
    <property type="component" value="Unassembled WGS sequence"/>
</dbReference>
<evidence type="ECO:0000313" key="3">
    <source>
        <dbReference type="Proteomes" id="UP000023152"/>
    </source>
</evidence>
<organism evidence="2 3">
    <name type="scientific">Reticulomyxa filosa</name>
    <dbReference type="NCBI Taxonomy" id="46433"/>
    <lineage>
        <taxon>Eukaryota</taxon>
        <taxon>Sar</taxon>
        <taxon>Rhizaria</taxon>
        <taxon>Retaria</taxon>
        <taxon>Foraminifera</taxon>
        <taxon>Monothalamids</taxon>
        <taxon>Reticulomyxidae</taxon>
        <taxon>Reticulomyxa</taxon>
    </lineage>
</organism>
<protein>
    <submittedName>
        <fullName evidence="2">Uncharacterized protein</fullName>
    </submittedName>
</protein>
<feature type="compositionally biased region" description="Basic residues" evidence="1">
    <location>
        <begin position="172"/>
        <end position="186"/>
    </location>
</feature>
<accession>X6MVS2</accession>
<reference evidence="2 3" key="1">
    <citation type="journal article" date="2013" name="Curr. Biol.">
        <title>The Genome of the Foraminiferan Reticulomyxa filosa.</title>
        <authorList>
            <person name="Glockner G."/>
            <person name="Hulsmann N."/>
            <person name="Schleicher M."/>
            <person name="Noegel A.A."/>
            <person name="Eichinger L."/>
            <person name="Gallinger C."/>
            <person name="Pawlowski J."/>
            <person name="Sierra R."/>
            <person name="Euteneuer U."/>
            <person name="Pillet L."/>
            <person name="Moustafa A."/>
            <person name="Platzer M."/>
            <person name="Groth M."/>
            <person name="Szafranski K."/>
            <person name="Schliwa M."/>
        </authorList>
    </citation>
    <scope>NUCLEOTIDE SEQUENCE [LARGE SCALE GENOMIC DNA]</scope>
</reference>
<dbReference type="AlphaFoldDB" id="X6MVS2"/>
<dbReference type="EMBL" id="ASPP01016394">
    <property type="protein sequence ID" value="ETO17557.1"/>
    <property type="molecule type" value="Genomic_DNA"/>
</dbReference>
<feature type="compositionally biased region" description="Polar residues" evidence="1">
    <location>
        <begin position="227"/>
        <end position="243"/>
    </location>
</feature>
<gene>
    <name evidence="2" type="ORF">RFI_19764</name>
</gene>
<evidence type="ECO:0000256" key="1">
    <source>
        <dbReference type="SAM" id="MobiDB-lite"/>
    </source>
</evidence>
<keyword evidence="3" id="KW-1185">Reference proteome</keyword>
<sequence>MAHDSSLLRRVHRDELRRYVQKHKDILDTISLETFKQSVKRVKPDTVLTNEELATMFDEWKTCMKRPDFRFNDLRELDFLLYHLGFVKKLSNLFLFNDALLKQIVDSTKSKGDHTHPLVEALEKTKEESVLFTLSDLVGEFVDEHDNTVRISSIEEAVSPLPEPAPSSGSTRRGKDRKKPPPKKKSKADPTLQDPSSLAKKQEITATTNSLHGPKNQVKPVGRPPSRKQSSAAKNSPQSNVTASQDIVCQQSNDKMEYCFVWKNHHTMCVCVCVCVCVHTKMSLQNH</sequence>
<name>X6MVS2_RETFI</name>